<dbReference type="RefSeq" id="WP_058723047.1">
    <property type="nucleotide sequence ID" value="NZ_LMUA01000007.1"/>
</dbReference>
<protein>
    <recommendedName>
        <fullName evidence="2">Bacterial toxin 35 domain-containing protein</fullName>
    </recommendedName>
</protein>
<comment type="caution">
    <text evidence="3">The sequence shown here is derived from an EMBL/GenBank/DDBJ whole genome shotgun (WGS) entry which is preliminary data.</text>
</comment>
<proteinExistence type="predicted"/>
<accession>A0A0W7TS90</accession>
<evidence type="ECO:0000313" key="3">
    <source>
        <dbReference type="EMBL" id="KUE76701.1"/>
    </source>
</evidence>
<feature type="domain" description="Bacterial toxin 35" evidence="2">
    <location>
        <begin position="146"/>
        <end position="221"/>
    </location>
</feature>
<gene>
    <name evidence="3" type="ORF">ASJ35_06730</name>
</gene>
<evidence type="ECO:0000259" key="2">
    <source>
        <dbReference type="Pfam" id="PF15534"/>
    </source>
</evidence>
<dbReference type="AlphaFoldDB" id="A0A0W7TS90"/>
<reference evidence="3 4" key="1">
    <citation type="submission" date="2015-10" db="EMBL/GenBank/DDBJ databases">
        <title>A novel member of the family Ruminococcaceae isolated from human faeces.</title>
        <authorList>
            <person name="Shkoporov A.N."/>
            <person name="Chaplin A.V."/>
            <person name="Motuzova O.V."/>
            <person name="Kafarskaia L.I."/>
            <person name="Efimov B.A."/>
        </authorList>
    </citation>
    <scope>NUCLEOTIDE SEQUENCE [LARGE SCALE GENOMIC DNA]</scope>
    <source>
        <strain evidence="3 4">668</strain>
    </source>
</reference>
<feature type="signal peptide" evidence="1">
    <location>
        <begin position="1"/>
        <end position="26"/>
    </location>
</feature>
<dbReference type="Pfam" id="PF15534">
    <property type="entry name" value="Ntox35"/>
    <property type="match status" value="1"/>
</dbReference>
<evidence type="ECO:0000256" key="1">
    <source>
        <dbReference type="SAM" id="SignalP"/>
    </source>
</evidence>
<sequence>MRKLKKLLSFVLVFAMIFSISIPVSASSIIPSDSATISAGADTSIVVTDDGIFINGLFYTPEEFAELLDTAVKVDTPQPASAAAGALIAGTWMIPGVGEVIITAAGAVIVAGVVYAAGSWIYDTVTNWFATRAFNQSAEDAVNNCDSNKQNHIMQSKHNWNKFNKDPKWSDVAPILIKVLKDGAETWEKNSQYIRTLVYKGETVVVRFIKDADGLVKYISTAWCE</sequence>
<evidence type="ECO:0000313" key="4">
    <source>
        <dbReference type="Proteomes" id="UP000053433"/>
    </source>
</evidence>
<organism evidence="3 4">
    <name type="scientific">Ruthenibacterium lactatiformans</name>
    <dbReference type="NCBI Taxonomy" id="1550024"/>
    <lineage>
        <taxon>Bacteria</taxon>
        <taxon>Bacillati</taxon>
        <taxon>Bacillota</taxon>
        <taxon>Clostridia</taxon>
        <taxon>Eubacteriales</taxon>
        <taxon>Oscillospiraceae</taxon>
        <taxon>Ruthenibacterium</taxon>
    </lineage>
</organism>
<keyword evidence="1" id="KW-0732">Signal</keyword>
<dbReference type="InterPro" id="IPR029109">
    <property type="entry name" value="Ntox35"/>
</dbReference>
<dbReference type="EMBL" id="LMUA01000007">
    <property type="protein sequence ID" value="KUE76701.1"/>
    <property type="molecule type" value="Genomic_DNA"/>
</dbReference>
<feature type="chain" id="PRO_5006934495" description="Bacterial toxin 35 domain-containing protein" evidence="1">
    <location>
        <begin position="27"/>
        <end position="225"/>
    </location>
</feature>
<dbReference type="Proteomes" id="UP000053433">
    <property type="component" value="Unassembled WGS sequence"/>
</dbReference>
<name>A0A0W7TS90_9FIRM</name>